<dbReference type="AlphaFoldDB" id="D9QUW3"/>
<reference evidence="2 3" key="1">
    <citation type="journal article" date="2010" name="Stand. Genomic Sci.">
        <title>Complete genome sequence of Acetohalobium arabaticum type strain (Z-7288).</title>
        <authorList>
            <person name="Sikorski J."/>
            <person name="Lapidus A."/>
            <person name="Chertkov O."/>
            <person name="Lucas S."/>
            <person name="Copeland A."/>
            <person name="Glavina Del Rio T."/>
            <person name="Nolan M."/>
            <person name="Tice H."/>
            <person name="Cheng J.F."/>
            <person name="Han C."/>
            <person name="Brambilla E."/>
            <person name="Pitluck S."/>
            <person name="Liolios K."/>
            <person name="Ivanova N."/>
            <person name="Mavromatis K."/>
            <person name="Mikhailova N."/>
            <person name="Pati A."/>
            <person name="Bruce D."/>
            <person name="Detter C."/>
            <person name="Tapia R."/>
            <person name="Goodwin L."/>
            <person name="Chen A."/>
            <person name="Palaniappan K."/>
            <person name="Land M."/>
            <person name="Hauser L."/>
            <person name="Chang Y.J."/>
            <person name="Jeffries C.D."/>
            <person name="Rohde M."/>
            <person name="Goker M."/>
            <person name="Spring S."/>
            <person name="Woyke T."/>
            <person name="Bristow J."/>
            <person name="Eisen J.A."/>
            <person name="Markowitz V."/>
            <person name="Hugenholtz P."/>
            <person name="Kyrpides N.C."/>
            <person name="Klenk H.P."/>
        </authorList>
    </citation>
    <scope>NUCLEOTIDE SEQUENCE [LARGE SCALE GENOMIC DNA]</scope>
    <source>
        <strain evidence="3">ATCC 49924 / DSM 5501 / Z-7288</strain>
    </source>
</reference>
<accession>D9QUW3</accession>
<dbReference type="PANTHER" id="PTHR30432">
    <property type="entry name" value="TRANSCRIPTIONAL REGULATOR MODE"/>
    <property type="match status" value="1"/>
</dbReference>
<protein>
    <submittedName>
        <fullName evidence="2">Putative transcriptional regulator, ModE family</fullName>
    </submittedName>
</protein>
<dbReference type="SUPFAM" id="SSF46785">
    <property type="entry name" value="Winged helix' DNA-binding domain"/>
    <property type="match status" value="1"/>
</dbReference>
<dbReference type="PANTHER" id="PTHR30432:SF1">
    <property type="entry name" value="DNA-BINDING TRANSCRIPTIONAL DUAL REGULATOR MODE"/>
    <property type="match status" value="1"/>
</dbReference>
<feature type="domain" description="HTH lysR-type" evidence="1">
    <location>
        <begin position="24"/>
        <end position="83"/>
    </location>
</feature>
<dbReference type="InterPro" id="IPR036390">
    <property type="entry name" value="WH_DNA-bd_sf"/>
</dbReference>
<keyword evidence="3" id="KW-1185">Reference proteome</keyword>
<gene>
    <name evidence="2" type="ordered locus">Acear_0476</name>
</gene>
<evidence type="ECO:0000313" key="2">
    <source>
        <dbReference type="EMBL" id="ADL12022.1"/>
    </source>
</evidence>
<dbReference type="HOGENOM" id="CLU_125440_3_0_9"/>
<dbReference type="Gene3D" id="1.10.10.10">
    <property type="entry name" value="Winged helix-like DNA-binding domain superfamily/Winged helix DNA-binding domain"/>
    <property type="match status" value="1"/>
</dbReference>
<dbReference type="InterPro" id="IPR000847">
    <property type="entry name" value="LysR_HTH_N"/>
</dbReference>
<dbReference type="InterPro" id="IPR036388">
    <property type="entry name" value="WH-like_DNA-bd_sf"/>
</dbReference>
<evidence type="ECO:0000259" key="1">
    <source>
        <dbReference type="Pfam" id="PF00126"/>
    </source>
</evidence>
<dbReference type="GO" id="GO:0003700">
    <property type="term" value="F:DNA-binding transcription factor activity"/>
    <property type="evidence" value="ECO:0007669"/>
    <property type="project" value="InterPro"/>
</dbReference>
<dbReference type="RefSeq" id="WP_013277468.1">
    <property type="nucleotide sequence ID" value="NC_014378.1"/>
</dbReference>
<dbReference type="Pfam" id="PF00126">
    <property type="entry name" value="HTH_1"/>
    <property type="match status" value="1"/>
</dbReference>
<evidence type="ECO:0000313" key="3">
    <source>
        <dbReference type="Proteomes" id="UP000001661"/>
    </source>
</evidence>
<dbReference type="eggNOG" id="COG2005">
    <property type="taxonomic scope" value="Bacteria"/>
</dbReference>
<dbReference type="Proteomes" id="UP000001661">
    <property type="component" value="Chromosome"/>
</dbReference>
<dbReference type="KEGG" id="aar:Acear_0476"/>
<dbReference type="EMBL" id="CP002105">
    <property type="protein sequence ID" value="ADL12022.1"/>
    <property type="molecule type" value="Genomic_DNA"/>
</dbReference>
<dbReference type="InterPro" id="IPR051815">
    <property type="entry name" value="Molybdate_resp_trans_reg"/>
</dbReference>
<sequence>MEIKWKIWLEEDDGKVFGDGPRELLSKVKELGSLRQAAKAMDMSYSKAWSIISMIEKNLDVELLQRQIGGSNGGGSELTEEGKEILIKYHKMEQEVDHTLQKIFQNFFNCC</sequence>
<dbReference type="OrthoDB" id="285216at2"/>
<name>D9QUW3_ACEAZ</name>
<organism evidence="2 3">
    <name type="scientific">Acetohalobium arabaticum (strain ATCC 49924 / DSM 5501 / Z-7288)</name>
    <dbReference type="NCBI Taxonomy" id="574087"/>
    <lineage>
        <taxon>Bacteria</taxon>
        <taxon>Bacillati</taxon>
        <taxon>Bacillota</taxon>
        <taxon>Clostridia</taxon>
        <taxon>Halanaerobiales</taxon>
        <taxon>Halobacteroidaceae</taxon>
        <taxon>Acetohalobium</taxon>
    </lineage>
</organism>
<dbReference type="STRING" id="574087.Acear_0476"/>
<proteinExistence type="predicted"/>